<sequence length="323" mass="35990">MRTAPYFNRKQYLGVVYTIYSLFWEYLQTHDRLLQDLDTLHPHGIVSVARKVRTPTGILFPFKKAKIKICTSWPLASYERTSPKKTSGQEVGFLSSSRMSATEQARFPESEAMNRMCSDFHTWRRGAHPTSHRTKAKSLLHLTTTDICSLLSSCTNSPATSNPSQFPHPQPHDHPQQQNHTEKRLTIHTEARQEKAEPRQITVGLLGKMSQGPEQNREKAETQNIKPREVSLLHHGVLVNPQQLAISSGGPPGRSSGSREPTPAVSAHTSPHCRTYSVPPDVPLPYVQRTTGRPPAVRTAYHRTPGPAVPSASSPDLPPHPHA</sequence>
<evidence type="ECO:0000256" key="1">
    <source>
        <dbReference type="SAM" id="MobiDB-lite"/>
    </source>
</evidence>
<dbReference type="EMBL" id="VBQZ03000028">
    <property type="protein sequence ID" value="MXQ85800.1"/>
    <property type="molecule type" value="Genomic_DNA"/>
</dbReference>
<keyword evidence="3" id="KW-1185">Reference proteome</keyword>
<feature type="compositionally biased region" description="Low complexity" evidence="1">
    <location>
        <begin position="247"/>
        <end position="259"/>
    </location>
</feature>
<organism evidence="2 3">
    <name type="scientific">Bos mutus</name>
    <name type="common">wild yak</name>
    <dbReference type="NCBI Taxonomy" id="72004"/>
    <lineage>
        <taxon>Eukaryota</taxon>
        <taxon>Metazoa</taxon>
        <taxon>Chordata</taxon>
        <taxon>Craniata</taxon>
        <taxon>Vertebrata</taxon>
        <taxon>Euteleostomi</taxon>
        <taxon>Mammalia</taxon>
        <taxon>Eutheria</taxon>
        <taxon>Laurasiatheria</taxon>
        <taxon>Artiodactyla</taxon>
        <taxon>Ruminantia</taxon>
        <taxon>Pecora</taxon>
        <taxon>Bovidae</taxon>
        <taxon>Bovinae</taxon>
        <taxon>Bos</taxon>
    </lineage>
</organism>
<comment type="caution">
    <text evidence="2">The sequence shown here is derived from an EMBL/GenBank/DDBJ whole genome shotgun (WGS) entry which is preliminary data.</text>
</comment>
<gene>
    <name evidence="2" type="ORF">E5288_WYG016378</name>
</gene>
<protein>
    <submittedName>
        <fullName evidence="2">Uncharacterized protein</fullName>
    </submittedName>
</protein>
<reference evidence="2" key="1">
    <citation type="submission" date="2019-10" db="EMBL/GenBank/DDBJ databases">
        <title>The sequence and de novo assembly of the wild yak genome.</title>
        <authorList>
            <person name="Liu Y."/>
        </authorList>
    </citation>
    <scope>NUCLEOTIDE SEQUENCE [LARGE SCALE GENOMIC DNA]</scope>
    <source>
        <strain evidence="2">WY2019</strain>
    </source>
</reference>
<accession>A0A6B0R7R0</accession>
<evidence type="ECO:0000313" key="3">
    <source>
        <dbReference type="Proteomes" id="UP000322234"/>
    </source>
</evidence>
<feature type="compositionally biased region" description="Basic and acidic residues" evidence="1">
    <location>
        <begin position="170"/>
        <end position="198"/>
    </location>
</feature>
<name>A0A6B0R7R0_9CETA</name>
<dbReference type="AlphaFoldDB" id="A0A6B0R7R0"/>
<proteinExistence type="predicted"/>
<dbReference type="Proteomes" id="UP000322234">
    <property type="component" value="Unassembled WGS sequence"/>
</dbReference>
<feature type="region of interest" description="Disordered" evidence="1">
    <location>
        <begin position="243"/>
        <end position="323"/>
    </location>
</feature>
<evidence type="ECO:0000313" key="2">
    <source>
        <dbReference type="EMBL" id="MXQ85800.1"/>
    </source>
</evidence>
<feature type="region of interest" description="Disordered" evidence="1">
    <location>
        <begin position="157"/>
        <end position="223"/>
    </location>
</feature>